<dbReference type="AlphaFoldDB" id="A0A0M0KYM9"/>
<dbReference type="GO" id="GO:0005737">
    <property type="term" value="C:cytoplasm"/>
    <property type="evidence" value="ECO:0007669"/>
    <property type="project" value="TreeGrafter"/>
</dbReference>
<name>A0A0M0KYM9_9BACI</name>
<dbReference type="PATRIC" id="fig|284581.3.peg.1159"/>
<gene>
    <name evidence="4" type="ORF">AMD01_15765</name>
</gene>
<comment type="similarity">
    <text evidence="1">Belongs to the PhzF family.</text>
</comment>
<dbReference type="OrthoDB" id="9788221at2"/>
<accession>A0A0M0KYM9</accession>
<organism evidence="4 5">
    <name type="scientific">Priestia koreensis</name>
    <dbReference type="NCBI Taxonomy" id="284581"/>
    <lineage>
        <taxon>Bacteria</taxon>
        <taxon>Bacillati</taxon>
        <taxon>Bacillota</taxon>
        <taxon>Bacilli</taxon>
        <taxon>Bacillales</taxon>
        <taxon>Bacillaceae</taxon>
        <taxon>Priestia</taxon>
    </lineage>
</organism>
<protein>
    <submittedName>
        <fullName evidence="4">Phenazine biosynthesis protein PhzF</fullName>
    </submittedName>
</protein>
<dbReference type="PIRSF" id="PIRSF016184">
    <property type="entry name" value="PhzC_PhzF"/>
    <property type="match status" value="1"/>
</dbReference>
<sequence>MKVSTYILQAFTKDGAGGNAAGVVLDTQHVTEENMQAIASDLNVSETAFLFSSTVADYQIRYFTPAEEVDVCGHATVALFSLLKQRNEITEGSYIIETRAGLLQVKIDRNNRVFLQQNLPQFLEIIPPESIERSLNISSDMLVEDLPIQIVSTGLRDIIIPIKTRLDLLRIQPNMNEIAKISKKYGVIGYHEFTLDTLHNSSAHCRNFAPVVDIPEESATGTSNAALACYLVKHGYGEANQSHHTFYFEQGYSLGKPSEIMVQLFTKDRRISNVYVGGYSSMVTKQKEFSV</sequence>
<keyword evidence="2" id="KW-0413">Isomerase</keyword>
<dbReference type="NCBIfam" id="TIGR00654">
    <property type="entry name" value="PhzF_family"/>
    <property type="match status" value="1"/>
</dbReference>
<evidence type="ECO:0000313" key="4">
    <source>
        <dbReference type="EMBL" id="KOO43478.1"/>
    </source>
</evidence>
<dbReference type="EMBL" id="LILC01000021">
    <property type="protein sequence ID" value="KOO43478.1"/>
    <property type="molecule type" value="Genomic_DNA"/>
</dbReference>
<evidence type="ECO:0000256" key="3">
    <source>
        <dbReference type="PIRSR" id="PIRSR016184-1"/>
    </source>
</evidence>
<dbReference type="Pfam" id="PF02567">
    <property type="entry name" value="PhzC-PhzF"/>
    <property type="match status" value="1"/>
</dbReference>
<dbReference type="Proteomes" id="UP000037558">
    <property type="component" value="Unassembled WGS sequence"/>
</dbReference>
<dbReference type="InterPro" id="IPR003719">
    <property type="entry name" value="Phenazine_PhzF-like"/>
</dbReference>
<evidence type="ECO:0000256" key="2">
    <source>
        <dbReference type="ARBA" id="ARBA00023235"/>
    </source>
</evidence>
<dbReference type="SUPFAM" id="SSF54506">
    <property type="entry name" value="Diaminopimelate epimerase-like"/>
    <property type="match status" value="1"/>
</dbReference>
<proteinExistence type="inferred from homology"/>
<feature type="active site" evidence="3">
    <location>
        <position position="46"/>
    </location>
</feature>
<dbReference type="STRING" id="284581.AMD01_15765"/>
<keyword evidence="5" id="KW-1185">Reference proteome</keyword>
<evidence type="ECO:0000256" key="1">
    <source>
        <dbReference type="ARBA" id="ARBA00008270"/>
    </source>
</evidence>
<dbReference type="PANTHER" id="PTHR13774:SF39">
    <property type="entry name" value="BIOSYNTHESIS PROTEIN, PUTATIVE-RELATED"/>
    <property type="match status" value="1"/>
</dbReference>
<evidence type="ECO:0000313" key="5">
    <source>
        <dbReference type="Proteomes" id="UP000037558"/>
    </source>
</evidence>
<comment type="caution">
    <text evidence="4">The sequence shown here is derived from an EMBL/GenBank/DDBJ whole genome shotgun (WGS) entry which is preliminary data.</text>
</comment>
<dbReference type="RefSeq" id="WP_053402391.1">
    <property type="nucleotide sequence ID" value="NZ_LILC01000021.1"/>
</dbReference>
<dbReference type="PANTHER" id="PTHR13774">
    <property type="entry name" value="PHENAZINE BIOSYNTHESIS PROTEIN"/>
    <property type="match status" value="1"/>
</dbReference>
<reference evidence="5" key="1">
    <citation type="submission" date="2015-08" db="EMBL/GenBank/DDBJ databases">
        <title>Fjat-14210 dsm16467.</title>
        <authorList>
            <person name="Liu B."/>
            <person name="Wang J."/>
            <person name="Zhu Y."/>
            <person name="Liu G."/>
            <person name="Chen Q."/>
            <person name="Chen Z."/>
            <person name="Lan J."/>
            <person name="Che J."/>
            <person name="Ge C."/>
            <person name="Shi H."/>
            <person name="Pan Z."/>
            <person name="Liu X."/>
        </authorList>
    </citation>
    <scope>NUCLEOTIDE SEQUENCE [LARGE SCALE GENOMIC DNA]</scope>
    <source>
        <strain evidence="5">DSM 16467</strain>
    </source>
</reference>
<dbReference type="Gene3D" id="3.10.310.10">
    <property type="entry name" value="Diaminopimelate Epimerase, Chain A, domain 1"/>
    <property type="match status" value="2"/>
</dbReference>
<dbReference type="GO" id="GO:0016853">
    <property type="term" value="F:isomerase activity"/>
    <property type="evidence" value="ECO:0007669"/>
    <property type="project" value="UniProtKB-KW"/>
</dbReference>